<reference evidence="2" key="1">
    <citation type="journal article" date="2018" name="Antonie Van Leeuwenhoek">
        <title>Proteinivorax hydrogeniformans sp. nov., an anaerobic, haloalkaliphilic bacterium fermenting proteinaceous compounds with high hydrogen production.</title>
        <authorList>
            <person name="Boltyanskaya Y."/>
            <person name="Detkova E."/>
            <person name="Pimenov N."/>
            <person name="Kevbrin V."/>
        </authorList>
    </citation>
    <scope>NUCLEOTIDE SEQUENCE</scope>
    <source>
        <strain evidence="2">Z-710</strain>
    </source>
</reference>
<name>A0AAU8HW65_9FIRM</name>
<dbReference type="RefSeq" id="WP_353894163.1">
    <property type="nucleotide sequence ID" value="NZ_CP159485.1"/>
</dbReference>
<feature type="transmembrane region" description="Helical" evidence="1">
    <location>
        <begin position="511"/>
        <end position="533"/>
    </location>
</feature>
<keyword evidence="1" id="KW-0812">Transmembrane</keyword>
<evidence type="ECO:0008006" key="3">
    <source>
        <dbReference type="Google" id="ProtNLM"/>
    </source>
</evidence>
<evidence type="ECO:0000256" key="1">
    <source>
        <dbReference type="SAM" id="Phobius"/>
    </source>
</evidence>
<feature type="transmembrane region" description="Helical" evidence="1">
    <location>
        <begin position="325"/>
        <end position="345"/>
    </location>
</feature>
<reference evidence="2" key="2">
    <citation type="submission" date="2024-06" db="EMBL/GenBank/DDBJ databases">
        <authorList>
            <person name="Petrova K.O."/>
            <person name="Toshchakov S.V."/>
            <person name="Boltjanskaja Y.V."/>
            <person name="Kevbrin V.V."/>
        </authorList>
    </citation>
    <scope>NUCLEOTIDE SEQUENCE</scope>
    <source>
        <strain evidence="2">Z-710</strain>
    </source>
</reference>
<feature type="transmembrane region" description="Helical" evidence="1">
    <location>
        <begin position="131"/>
        <end position="152"/>
    </location>
</feature>
<feature type="transmembrane region" description="Helical" evidence="1">
    <location>
        <begin position="67"/>
        <end position="88"/>
    </location>
</feature>
<feature type="transmembrane region" description="Helical" evidence="1">
    <location>
        <begin position="409"/>
        <end position="429"/>
    </location>
</feature>
<feature type="transmembrane region" description="Helical" evidence="1">
    <location>
        <begin position="27"/>
        <end position="47"/>
    </location>
</feature>
<proteinExistence type="predicted"/>
<feature type="transmembrane region" description="Helical" evidence="1">
    <location>
        <begin position="357"/>
        <end position="376"/>
    </location>
</feature>
<organism evidence="2">
    <name type="scientific">Proteinivorax hydrogeniformans</name>
    <dbReference type="NCBI Taxonomy" id="1826727"/>
    <lineage>
        <taxon>Bacteria</taxon>
        <taxon>Bacillati</taxon>
        <taxon>Bacillota</taxon>
        <taxon>Clostridia</taxon>
        <taxon>Eubacteriales</taxon>
        <taxon>Proteinivoracaceae</taxon>
        <taxon>Proteinivorax</taxon>
    </lineage>
</organism>
<keyword evidence="1" id="KW-1133">Transmembrane helix</keyword>
<evidence type="ECO:0000313" key="2">
    <source>
        <dbReference type="EMBL" id="XCI29615.1"/>
    </source>
</evidence>
<feature type="transmembrane region" description="Helical" evidence="1">
    <location>
        <begin position="158"/>
        <end position="177"/>
    </location>
</feature>
<dbReference type="AlphaFoldDB" id="A0AAU8HW65"/>
<protein>
    <recommendedName>
        <fullName evidence="3">ABC-2 type transport system permease protein</fullName>
    </recommendedName>
</protein>
<feature type="transmembrane region" description="Helical" evidence="1">
    <location>
        <begin position="184"/>
        <end position="204"/>
    </location>
</feature>
<feature type="transmembrane region" description="Helical" evidence="1">
    <location>
        <begin position="435"/>
        <end position="455"/>
    </location>
</feature>
<dbReference type="EMBL" id="CP159485">
    <property type="protein sequence ID" value="XCI29615.1"/>
    <property type="molecule type" value="Genomic_DNA"/>
</dbReference>
<accession>A0AAU8HW65</accession>
<gene>
    <name evidence="2" type="ORF">PRVXH_000942</name>
</gene>
<keyword evidence="1" id="KW-0472">Membrane</keyword>
<feature type="transmembrane region" description="Helical" evidence="1">
    <location>
        <begin position="476"/>
        <end position="499"/>
    </location>
</feature>
<sequence>MNNLTLLYKIQWKMFVNRFFRDKKQTAISGLAALAILAVVAAVIWFFRGRFFYDLGQGSYKEIQLALAIVFSITLMIMFAFQFFASLINLVSNFYKSPDINYLVSTPLPSGLVLMYKLINHTFKSIGKEAVFFFPLYIAIAISINATALFYIILPITYIIVAAIASSLGIIFGMIFLRKFSIRIYRYLVNIGNFIVIAAVWLLALNFITIPEPLGKIAEFILTRENIALIIPFISGAELLSNTALGLELTALKPLAYLLGVAAVLIVLTYYTAKHNFYAGWMNSTHVAEKKTTPMQKKHKKTATKNSHPILSLTKYEFIRASKNYDIMAGALLFYALYIGMMFYLNTSDMEFKLAAAIAMAAGMFFISTGTAVPFVSSEITKNPQTAKFQYSTMKFLPLKSKDILSARILMIFIPTLVVLTIGLTTLAISLDQTLTVILIANLLQLFILIGYVTLSQAYEVMYYQRFFENQKFIGGLISLLAPIVYQLLTIGLFILYQLKPLFPNLWLNPILNIPTLVAIATLTILCQLTYTYNLGKKAWDKMEF</sequence>
<feature type="transmembrane region" description="Helical" evidence="1">
    <location>
        <begin position="255"/>
        <end position="273"/>
    </location>
</feature>